<comment type="caution">
    <text evidence="1">The sequence shown here is derived from an EMBL/GenBank/DDBJ whole genome shotgun (WGS) entry which is preliminary data.</text>
</comment>
<organism evidence="1 2">
    <name type="scientific">Entomophthora muscae</name>
    <dbReference type="NCBI Taxonomy" id="34485"/>
    <lineage>
        <taxon>Eukaryota</taxon>
        <taxon>Fungi</taxon>
        <taxon>Fungi incertae sedis</taxon>
        <taxon>Zoopagomycota</taxon>
        <taxon>Entomophthoromycotina</taxon>
        <taxon>Entomophthoromycetes</taxon>
        <taxon>Entomophthorales</taxon>
        <taxon>Entomophthoraceae</taxon>
        <taxon>Entomophthora</taxon>
    </lineage>
</organism>
<evidence type="ECO:0000313" key="2">
    <source>
        <dbReference type="Proteomes" id="UP001165960"/>
    </source>
</evidence>
<reference evidence="1" key="1">
    <citation type="submission" date="2022-04" db="EMBL/GenBank/DDBJ databases">
        <title>Genome of the entomopathogenic fungus Entomophthora muscae.</title>
        <authorList>
            <person name="Elya C."/>
            <person name="Lovett B.R."/>
            <person name="Lee E."/>
            <person name="Macias A.M."/>
            <person name="Hajek A.E."/>
            <person name="De Bivort B.L."/>
            <person name="Kasson M.T."/>
            <person name="De Fine Licht H.H."/>
            <person name="Stajich J.E."/>
        </authorList>
    </citation>
    <scope>NUCLEOTIDE SEQUENCE</scope>
    <source>
        <strain evidence="1">Berkeley</strain>
    </source>
</reference>
<name>A0ACC2RGT8_9FUNG</name>
<dbReference type="EMBL" id="QTSX02007254">
    <property type="protein sequence ID" value="KAJ9049269.1"/>
    <property type="molecule type" value="Genomic_DNA"/>
</dbReference>
<evidence type="ECO:0000313" key="1">
    <source>
        <dbReference type="EMBL" id="KAJ9049269.1"/>
    </source>
</evidence>
<proteinExistence type="predicted"/>
<protein>
    <submittedName>
        <fullName evidence="1">Uncharacterized protein</fullName>
    </submittedName>
</protein>
<keyword evidence="2" id="KW-1185">Reference proteome</keyword>
<sequence length="188" mass="20860">MKPWTLVGSLYVRNITDTYSCVINKLSSAANVKAPATTKQTSTVNMQTSTTNVQTSAAIKQIHTTTTQKPATTKMLPTANTQTLDAIKQMPLPLHRRPSLLPASPASHPQTRHPWASLPPARYLPTFALTYQQASPHPLLWEIARSGNQERQFPQSQTWKELLPNLGAYQMGNGLTGYPTMEIMHQIQ</sequence>
<dbReference type="Proteomes" id="UP001165960">
    <property type="component" value="Unassembled WGS sequence"/>
</dbReference>
<accession>A0ACC2RGT8</accession>
<gene>
    <name evidence="1" type="ORF">DSO57_1026418</name>
</gene>